<dbReference type="OrthoDB" id="7778333at2"/>
<organism evidence="1 2">
    <name type="scientific">Paenirhodobacter enshiensis</name>
    <dbReference type="NCBI Taxonomy" id="1105367"/>
    <lineage>
        <taxon>Bacteria</taxon>
        <taxon>Pseudomonadati</taxon>
        <taxon>Pseudomonadota</taxon>
        <taxon>Alphaproteobacteria</taxon>
        <taxon>Rhodobacterales</taxon>
        <taxon>Rhodobacter group</taxon>
        <taxon>Paenirhodobacter</taxon>
    </lineage>
</organism>
<gene>
    <name evidence="1" type="ORF">CG50_02315</name>
</gene>
<dbReference type="Gene3D" id="1.10.645.10">
    <property type="entry name" value="Cytochrome-c3 Hydrogenase, chain B"/>
    <property type="match status" value="1"/>
</dbReference>
<dbReference type="eggNOG" id="COG0374">
    <property type="taxonomic scope" value="Bacteria"/>
</dbReference>
<protein>
    <recommendedName>
        <fullName evidence="3">Hydrogenase expression/formation protein HupK</fullName>
    </recommendedName>
</protein>
<dbReference type="Proteomes" id="UP000028824">
    <property type="component" value="Unassembled WGS sequence"/>
</dbReference>
<dbReference type="STRING" id="1105367.CG50_02315"/>
<evidence type="ECO:0008006" key="3">
    <source>
        <dbReference type="Google" id="ProtNLM"/>
    </source>
</evidence>
<dbReference type="InterPro" id="IPR029014">
    <property type="entry name" value="NiFe-Hase_large"/>
</dbReference>
<proteinExistence type="predicted"/>
<evidence type="ECO:0000313" key="2">
    <source>
        <dbReference type="Proteomes" id="UP000028824"/>
    </source>
</evidence>
<name>A0A086XVV8_9RHOB</name>
<comment type="caution">
    <text evidence="1">The sequence shown here is derived from an EMBL/GenBank/DDBJ whole genome shotgun (WGS) entry which is preliminary data.</text>
</comment>
<accession>A0A086XVV8</accession>
<reference evidence="1 2" key="1">
    <citation type="submission" date="2014-03" db="EMBL/GenBank/DDBJ databases">
        <title>Genome of Paenirhodobacter enshiensis DW2-9.</title>
        <authorList>
            <person name="Wang D."/>
            <person name="Wang G."/>
        </authorList>
    </citation>
    <scope>NUCLEOTIDE SEQUENCE [LARGE SCALE GENOMIC DNA]</scope>
    <source>
        <strain evidence="1 2">DW2-9</strain>
    </source>
</reference>
<sequence>MSGSLRIALTPAGPRIFRPADLPVARLLRGRDAAEVAEMLPRLFNLCGAAQGEAARLALGIETDDNPGNATRREVLRDHLAKLFIAWPRLLGLAPQPLPQNWAEGGRRLSRAIWGHAEMPGDLRRWLGWDEGVAPVLSAIAETFSKGEAEAALPALSDPFTVRAEDNSPAARVADHPLMQEAEARFGRGPFWRALGRAVDLQAAIEDVFGAESPAPGRATAPAARGTYAIEVALQDGRLTDLTRITPTDHLLVPGGVLERSLATLPAAKARLAPLVVDILDPCVPWEVADA</sequence>
<keyword evidence="2" id="KW-1185">Reference proteome</keyword>
<dbReference type="AlphaFoldDB" id="A0A086XVV8"/>
<dbReference type="EMBL" id="JFZB01000016">
    <property type="protein sequence ID" value="KFI26158.1"/>
    <property type="molecule type" value="Genomic_DNA"/>
</dbReference>
<dbReference type="RefSeq" id="WP_036637631.1">
    <property type="nucleotide sequence ID" value="NZ_JFZB01000016.1"/>
</dbReference>
<evidence type="ECO:0000313" key="1">
    <source>
        <dbReference type="EMBL" id="KFI26158.1"/>
    </source>
</evidence>
<dbReference type="SUPFAM" id="SSF56762">
    <property type="entry name" value="HydB/Nqo4-like"/>
    <property type="match status" value="1"/>
</dbReference>